<evidence type="ECO:0008006" key="3">
    <source>
        <dbReference type="Google" id="ProtNLM"/>
    </source>
</evidence>
<dbReference type="EMBL" id="JRJU01000010">
    <property type="protein sequence ID" value="KHF40273.1"/>
    <property type="molecule type" value="Genomic_DNA"/>
</dbReference>
<evidence type="ECO:0000313" key="2">
    <source>
        <dbReference type="Proteomes" id="UP000030832"/>
    </source>
</evidence>
<dbReference type="STRING" id="333138.LQ50_09730"/>
<organism evidence="1 2">
    <name type="scientific">Halalkalibacter okhensis</name>
    <dbReference type="NCBI Taxonomy" id="333138"/>
    <lineage>
        <taxon>Bacteria</taxon>
        <taxon>Bacillati</taxon>
        <taxon>Bacillota</taxon>
        <taxon>Bacilli</taxon>
        <taxon>Bacillales</taxon>
        <taxon>Bacillaceae</taxon>
        <taxon>Halalkalibacter</taxon>
    </lineage>
</organism>
<gene>
    <name evidence="1" type="ORF">LQ50_09730</name>
</gene>
<protein>
    <recommendedName>
        <fullName evidence="3">NRDE family protein</fullName>
    </recommendedName>
</protein>
<dbReference type="AlphaFoldDB" id="A0A0B0ICH3"/>
<dbReference type="RefSeq" id="WP_034628390.1">
    <property type="nucleotide sequence ID" value="NZ_JRJU01000010.1"/>
</dbReference>
<evidence type="ECO:0000313" key="1">
    <source>
        <dbReference type="EMBL" id="KHF40273.1"/>
    </source>
</evidence>
<keyword evidence="2" id="KW-1185">Reference proteome</keyword>
<dbReference type="InterPro" id="IPR008551">
    <property type="entry name" value="TANGO2"/>
</dbReference>
<comment type="caution">
    <text evidence="1">The sequence shown here is derived from an EMBL/GenBank/DDBJ whole genome shotgun (WGS) entry which is preliminary data.</text>
</comment>
<dbReference type="PANTHER" id="PTHR17985">
    <property type="entry name" value="SER/THR-RICH PROTEIN T10 IN DGCR REGION"/>
    <property type="match status" value="1"/>
</dbReference>
<proteinExistence type="predicted"/>
<reference evidence="1 2" key="1">
    <citation type="submission" date="2014-09" db="EMBL/GenBank/DDBJ databases">
        <title>Genome sequencing and annotation of Bacillus Okhensis strain Kh10-101T.</title>
        <authorList>
            <person name="Prakash J.S."/>
        </authorList>
    </citation>
    <scope>NUCLEOTIDE SEQUENCE [LARGE SCALE GENOMIC DNA]</scope>
    <source>
        <strain evidence="2">Kh10-101T</strain>
    </source>
</reference>
<name>A0A0B0ICH3_9BACI</name>
<dbReference type="Pfam" id="PF05742">
    <property type="entry name" value="TANGO2"/>
    <property type="match status" value="1"/>
</dbReference>
<dbReference type="PANTHER" id="PTHR17985:SF8">
    <property type="entry name" value="TRANSPORT AND GOLGI ORGANIZATION PROTEIN 2 HOMOLOG"/>
    <property type="match status" value="1"/>
</dbReference>
<dbReference type="OrthoDB" id="4380123at2"/>
<accession>A0A0B0ICH3</accession>
<sequence>MCLLSVGLHVHPDYDLILVSNRDEFFERKTKRAHIWQENPDVVAGKDLELGGTWLGVTKTGRLAGVTNVREPFKQERMKSRGVLVTDFLFTHDEPERYVKKVLKEKDQYQGFNLITGSGDQWIYTSNRSLMENLDKGIHVISNAGLNTEWPKTRKLKQKFEYVLNEPFTEEQLINKCMDILQDDELARDDQLPNTGVTLELERMLSPIFIKGTEYGTRASTVILFKRGTIRFIEQAYGPNGKIRDKVDISFEVLKK</sequence>
<dbReference type="eggNOG" id="COG3332">
    <property type="taxonomic scope" value="Bacteria"/>
</dbReference>
<dbReference type="Proteomes" id="UP000030832">
    <property type="component" value="Unassembled WGS sequence"/>
</dbReference>